<dbReference type="PROSITE" id="PS50894">
    <property type="entry name" value="HPT"/>
    <property type="match status" value="1"/>
</dbReference>
<feature type="domain" description="HPt" evidence="18">
    <location>
        <begin position="828"/>
        <end position="928"/>
    </location>
</feature>
<keyword evidence="8" id="KW-0418">Kinase</keyword>
<keyword evidence="4 14" id="KW-0597">Phosphoprotein</keyword>
<evidence type="ECO:0000313" key="19">
    <source>
        <dbReference type="EMBL" id="ALH95172.1"/>
    </source>
</evidence>
<dbReference type="SUPFAM" id="SSF52172">
    <property type="entry name" value="CheY-like"/>
    <property type="match status" value="1"/>
</dbReference>
<feature type="transmembrane region" description="Helical" evidence="15">
    <location>
        <begin position="174"/>
        <end position="196"/>
    </location>
</feature>
<feature type="modified residue" description="Phosphohistidine" evidence="13">
    <location>
        <position position="867"/>
    </location>
</feature>
<evidence type="ECO:0000259" key="18">
    <source>
        <dbReference type="PROSITE" id="PS50894"/>
    </source>
</evidence>
<dbReference type="PANTHER" id="PTHR45339">
    <property type="entry name" value="HYBRID SIGNAL TRANSDUCTION HISTIDINE KINASE J"/>
    <property type="match status" value="1"/>
</dbReference>
<evidence type="ECO:0000256" key="15">
    <source>
        <dbReference type="SAM" id="Phobius"/>
    </source>
</evidence>
<dbReference type="Gene3D" id="1.20.120.160">
    <property type="entry name" value="HPT domain"/>
    <property type="match status" value="1"/>
</dbReference>
<dbReference type="InterPro" id="IPR001789">
    <property type="entry name" value="Sig_transdc_resp-reg_receiver"/>
</dbReference>
<dbReference type="Pfam" id="PF01627">
    <property type="entry name" value="Hpt"/>
    <property type="match status" value="1"/>
</dbReference>
<keyword evidence="11" id="KW-0902">Two-component regulatory system</keyword>
<evidence type="ECO:0000256" key="7">
    <source>
        <dbReference type="ARBA" id="ARBA00022741"/>
    </source>
</evidence>
<dbReference type="Pfam" id="PF02518">
    <property type="entry name" value="HATPase_c"/>
    <property type="match status" value="1"/>
</dbReference>
<keyword evidence="5" id="KW-0808">Transferase</keyword>
<evidence type="ECO:0000256" key="3">
    <source>
        <dbReference type="ARBA" id="ARBA00012438"/>
    </source>
</evidence>
<evidence type="ECO:0000256" key="13">
    <source>
        <dbReference type="PROSITE-ProRule" id="PRU00110"/>
    </source>
</evidence>
<gene>
    <name evidence="19" type="ORF">AOY20_06275</name>
</gene>
<evidence type="ECO:0000256" key="9">
    <source>
        <dbReference type="ARBA" id="ARBA00022840"/>
    </source>
</evidence>
<dbReference type="SUPFAM" id="SSF55874">
    <property type="entry name" value="ATPase domain of HSP90 chaperone/DNA topoisomerase II/histidine kinase"/>
    <property type="match status" value="1"/>
</dbReference>
<evidence type="ECO:0000256" key="1">
    <source>
        <dbReference type="ARBA" id="ARBA00000085"/>
    </source>
</evidence>
<evidence type="ECO:0000256" key="11">
    <source>
        <dbReference type="ARBA" id="ARBA00023012"/>
    </source>
</evidence>
<dbReference type="STRING" id="1324350.AOY20_06275"/>
<dbReference type="Gene3D" id="1.10.287.130">
    <property type="match status" value="1"/>
</dbReference>
<dbReference type="InterPro" id="IPR003661">
    <property type="entry name" value="HisK_dim/P_dom"/>
</dbReference>
<dbReference type="KEGG" id="aei:AOY20_06275"/>
<keyword evidence="6 15" id="KW-0812">Transmembrane</keyword>
<dbReference type="OrthoDB" id="9797243at2"/>
<evidence type="ECO:0000259" key="17">
    <source>
        <dbReference type="PROSITE" id="PS50110"/>
    </source>
</evidence>
<dbReference type="SMART" id="SM00448">
    <property type="entry name" value="REC"/>
    <property type="match status" value="1"/>
</dbReference>
<evidence type="ECO:0000256" key="2">
    <source>
        <dbReference type="ARBA" id="ARBA00004370"/>
    </source>
</evidence>
<comment type="subcellular location">
    <subcellularLocation>
        <location evidence="2">Membrane</location>
    </subcellularLocation>
</comment>
<keyword evidence="10 15" id="KW-1133">Transmembrane helix</keyword>
<proteinExistence type="predicted"/>
<dbReference type="CDD" id="cd00082">
    <property type="entry name" value="HisKA"/>
    <property type="match status" value="1"/>
</dbReference>
<comment type="catalytic activity">
    <reaction evidence="1">
        <text>ATP + protein L-histidine = ADP + protein N-phospho-L-histidine.</text>
        <dbReference type="EC" id="2.7.13.3"/>
    </reaction>
</comment>
<dbReference type="PROSITE" id="PS51257">
    <property type="entry name" value="PROKAR_LIPOPROTEIN"/>
    <property type="match status" value="1"/>
</dbReference>
<evidence type="ECO:0000256" key="10">
    <source>
        <dbReference type="ARBA" id="ARBA00022989"/>
    </source>
</evidence>
<dbReference type="PROSITE" id="PS50109">
    <property type="entry name" value="HIS_KIN"/>
    <property type="match status" value="1"/>
</dbReference>
<keyword evidence="7" id="KW-0547">Nucleotide-binding</keyword>
<reference evidence="19 20" key="1">
    <citation type="journal article" date="2015" name="Int. J. Syst. Evol. Microbiol.">
        <title>Acinetobacter equi sp. nov. isolated from horse faeces.</title>
        <authorList>
            <person name="Poppel M.T."/>
            <person name="Skiebe E."/>
            <person name="Laue M."/>
            <person name="Bergmann H."/>
            <person name="Ebersberger I."/>
            <person name="Garn T."/>
            <person name="Fruth A."/>
            <person name="Baumgardt S."/>
            <person name="Busse H.J."/>
            <person name="Wilharm G."/>
        </authorList>
    </citation>
    <scope>NUCLEOTIDE SEQUENCE [LARGE SCALE GENOMIC DNA]</scope>
    <source>
        <strain evidence="19 20">114</strain>
    </source>
</reference>
<sequence>MSNINKKLFKRLDLNHAYGQLIALIFVPITILACVGAALVLTETSNAAKSQQKQMAIAILTRNEIPAEIALTQINSMPWTFHQAPTNFMQNMMKEKDLLRTALIDENDISLISIGFDAQAPWPTIPKNSNSFFGPIKSKASNVYGIPIQNENHQRSWLLIELDNQPLQLARYRVLIVLIATGLLTLLLLLLCLNFYSRRWIAPMYEIRMQLQRLNADTLDQHMVINSTGELRLLQRDIANVVKRLHFSFLELKEHTEQTEDDLRRTLDTLEVQNITYRQARDQAISANQSKSVFLANISHELRTPLNSIDGFIHLLLRQDTLSNEQKLYLQTIRKSSAHLLALINDVLDFSKIDAGKLELETARFNLEEAIYDVMDMLSPLAAQKNIDMAFYYADDLPIFVIGDALRFKQILTNLISNAIKFTPDGEIIVRARIEHDDIGQCLIHFSVQDSGIGLSGTDRKKLFESFSQGDASVTRQFGGTGLGLAISKQLVHLMHGQIGFEDNQERAPTDKGSTFWFTARFDVDEDEVVIHPKFNQIHVLSYLAHPATASILRQYLENYHVHHNEAGSVLDIFSRLHQLPEDEDTWLIVDHSGDTKALLKEIRTRYTGKIAIYGYQMSLEPDMLQEYKARALYQPLSRKALVELLNNENTFEEAEIEEFDGKGLHILAVDDHLPNLIVLEALLGELNVTTTKALSGKEALDILQARINEQQKPFDLIFMDIQMPVMSGVDTTRAIRSLESTLENHQPIPIIALTANALTDEKHKLLKVGMDDYVTKPIQLEQIIQILTHWTNNDFSANQYVDKSPVIEALDPQILNWQQCLQLAANKEDLALDLLKMLIDSFPSDLEEMEQLIELEDFPQLEHVLHRLHGATRYVGTPLLQDTTGNFERFVSTLRKEQKRADDAFIQDVLIRLDELKMVIKQVENVAQHILDHHSSL</sequence>
<dbReference type="SMART" id="SM00388">
    <property type="entry name" value="HisKA"/>
    <property type="match status" value="1"/>
</dbReference>
<dbReference type="InterPro" id="IPR036641">
    <property type="entry name" value="HPT_dom_sf"/>
</dbReference>
<dbReference type="RefSeq" id="WP_054581066.1">
    <property type="nucleotide sequence ID" value="NZ_CP012808.1"/>
</dbReference>
<accession>A0A0N9VVL3</accession>
<dbReference type="SMART" id="SM00073">
    <property type="entry name" value="HPT"/>
    <property type="match status" value="1"/>
</dbReference>
<dbReference type="InterPro" id="IPR005467">
    <property type="entry name" value="His_kinase_dom"/>
</dbReference>
<evidence type="ECO:0000256" key="5">
    <source>
        <dbReference type="ARBA" id="ARBA00022679"/>
    </source>
</evidence>
<dbReference type="PROSITE" id="PS50110">
    <property type="entry name" value="RESPONSE_REGULATORY"/>
    <property type="match status" value="1"/>
</dbReference>
<dbReference type="SUPFAM" id="SSF47384">
    <property type="entry name" value="Homodimeric domain of signal transducing histidine kinase"/>
    <property type="match status" value="1"/>
</dbReference>
<dbReference type="SMART" id="SM00387">
    <property type="entry name" value="HATPase_c"/>
    <property type="match status" value="1"/>
</dbReference>
<organism evidence="19 20">
    <name type="scientific">Acinetobacter equi</name>
    <dbReference type="NCBI Taxonomy" id="1324350"/>
    <lineage>
        <taxon>Bacteria</taxon>
        <taxon>Pseudomonadati</taxon>
        <taxon>Pseudomonadota</taxon>
        <taxon>Gammaproteobacteria</taxon>
        <taxon>Moraxellales</taxon>
        <taxon>Moraxellaceae</taxon>
        <taxon>Acinetobacter</taxon>
    </lineage>
</organism>
<evidence type="ECO:0000256" key="12">
    <source>
        <dbReference type="ARBA" id="ARBA00023136"/>
    </source>
</evidence>
<keyword evidence="9" id="KW-0067">ATP-binding</keyword>
<feature type="domain" description="Histidine kinase" evidence="16">
    <location>
        <begin position="297"/>
        <end position="524"/>
    </location>
</feature>
<evidence type="ECO:0000256" key="4">
    <source>
        <dbReference type="ARBA" id="ARBA00022553"/>
    </source>
</evidence>
<dbReference type="InterPro" id="IPR011006">
    <property type="entry name" value="CheY-like_superfamily"/>
</dbReference>
<dbReference type="PANTHER" id="PTHR45339:SF5">
    <property type="entry name" value="HISTIDINE KINASE"/>
    <property type="match status" value="1"/>
</dbReference>
<dbReference type="Gene3D" id="3.30.565.10">
    <property type="entry name" value="Histidine kinase-like ATPase, C-terminal domain"/>
    <property type="match status" value="1"/>
</dbReference>
<dbReference type="Proteomes" id="UP000064939">
    <property type="component" value="Chromosome"/>
</dbReference>
<dbReference type="AlphaFoldDB" id="A0A0N9VVL3"/>
<dbReference type="InterPro" id="IPR036097">
    <property type="entry name" value="HisK_dim/P_sf"/>
</dbReference>
<dbReference type="EMBL" id="CP012808">
    <property type="protein sequence ID" value="ALH95172.1"/>
    <property type="molecule type" value="Genomic_DNA"/>
</dbReference>
<evidence type="ECO:0000256" key="6">
    <source>
        <dbReference type="ARBA" id="ARBA00022692"/>
    </source>
</evidence>
<name>A0A0N9VVL3_9GAMM</name>
<dbReference type="EC" id="2.7.13.3" evidence="3"/>
<feature type="domain" description="Response regulatory" evidence="17">
    <location>
        <begin position="666"/>
        <end position="792"/>
    </location>
</feature>
<feature type="transmembrane region" description="Helical" evidence="15">
    <location>
        <begin position="20"/>
        <end position="41"/>
    </location>
</feature>
<dbReference type="Pfam" id="PF00072">
    <property type="entry name" value="Response_reg"/>
    <property type="match status" value="1"/>
</dbReference>
<keyword evidence="12 15" id="KW-0472">Membrane</keyword>
<evidence type="ECO:0000313" key="20">
    <source>
        <dbReference type="Proteomes" id="UP000064939"/>
    </source>
</evidence>
<dbReference type="GO" id="GO:0000155">
    <property type="term" value="F:phosphorelay sensor kinase activity"/>
    <property type="evidence" value="ECO:0007669"/>
    <property type="project" value="InterPro"/>
</dbReference>
<dbReference type="GO" id="GO:0005886">
    <property type="term" value="C:plasma membrane"/>
    <property type="evidence" value="ECO:0007669"/>
    <property type="project" value="UniProtKB-SubCell"/>
</dbReference>
<dbReference type="InterPro" id="IPR003594">
    <property type="entry name" value="HATPase_dom"/>
</dbReference>
<evidence type="ECO:0000256" key="8">
    <source>
        <dbReference type="ARBA" id="ARBA00022777"/>
    </source>
</evidence>
<evidence type="ECO:0000259" key="16">
    <source>
        <dbReference type="PROSITE" id="PS50109"/>
    </source>
</evidence>
<keyword evidence="20" id="KW-1185">Reference proteome</keyword>
<feature type="modified residue" description="4-aspartylphosphate" evidence="14">
    <location>
        <position position="721"/>
    </location>
</feature>
<dbReference type="InterPro" id="IPR008207">
    <property type="entry name" value="Sig_transdc_His_kin_Hpt_dom"/>
</dbReference>
<dbReference type="SUPFAM" id="SSF47226">
    <property type="entry name" value="Histidine-containing phosphotransfer domain, HPT domain"/>
    <property type="match status" value="1"/>
</dbReference>
<dbReference type="InterPro" id="IPR036890">
    <property type="entry name" value="HATPase_C_sf"/>
</dbReference>
<dbReference type="InterPro" id="IPR004358">
    <property type="entry name" value="Sig_transdc_His_kin-like_C"/>
</dbReference>
<protein>
    <recommendedName>
        <fullName evidence="3">histidine kinase</fullName>
        <ecNumber evidence="3">2.7.13.3</ecNumber>
    </recommendedName>
</protein>
<dbReference type="GO" id="GO:0005524">
    <property type="term" value="F:ATP binding"/>
    <property type="evidence" value="ECO:0007669"/>
    <property type="project" value="UniProtKB-KW"/>
</dbReference>
<dbReference type="Pfam" id="PF00512">
    <property type="entry name" value="HisKA"/>
    <property type="match status" value="1"/>
</dbReference>
<evidence type="ECO:0000256" key="14">
    <source>
        <dbReference type="PROSITE-ProRule" id="PRU00169"/>
    </source>
</evidence>
<dbReference type="FunFam" id="3.30.565.10:FF:000010">
    <property type="entry name" value="Sensor histidine kinase RcsC"/>
    <property type="match status" value="1"/>
</dbReference>
<dbReference type="Gene3D" id="3.40.50.2300">
    <property type="match status" value="1"/>
</dbReference>
<dbReference type="CDD" id="cd16922">
    <property type="entry name" value="HATPase_EvgS-ArcB-TorS-like"/>
    <property type="match status" value="1"/>
</dbReference>
<dbReference type="PRINTS" id="PR00344">
    <property type="entry name" value="BCTRLSENSOR"/>
</dbReference>
<dbReference type="CDD" id="cd17546">
    <property type="entry name" value="REC_hyHK_CKI1_RcsC-like"/>
    <property type="match status" value="1"/>
</dbReference>
<dbReference type="FunFam" id="1.10.287.130:FF:000004">
    <property type="entry name" value="Ethylene receptor 1"/>
    <property type="match status" value="1"/>
</dbReference>